<proteinExistence type="predicted"/>
<organism evidence="1 2">
    <name type="scientific">Paramecium primaurelia</name>
    <dbReference type="NCBI Taxonomy" id="5886"/>
    <lineage>
        <taxon>Eukaryota</taxon>
        <taxon>Sar</taxon>
        <taxon>Alveolata</taxon>
        <taxon>Ciliophora</taxon>
        <taxon>Intramacronucleata</taxon>
        <taxon>Oligohymenophorea</taxon>
        <taxon>Peniculida</taxon>
        <taxon>Parameciidae</taxon>
        <taxon>Paramecium</taxon>
    </lineage>
</organism>
<name>A0A8S1NZC8_PARPR</name>
<gene>
    <name evidence="1" type="ORF">PPRIM_AZ9-3.1.T0910177</name>
</gene>
<reference evidence="1" key="1">
    <citation type="submission" date="2021-01" db="EMBL/GenBank/DDBJ databases">
        <authorList>
            <consortium name="Genoscope - CEA"/>
            <person name="William W."/>
        </authorList>
    </citation>
    <scope>NUCLEOTIDE SEQUENCE</scope>
</reference>
<evidence type="ECO:0000313" key="2">
    <source>
        <dbReference type="Proteomes" id="UP000688137"/>
    </source>
</evidence>
<sequence>MYPKSSNFQSKKPLAIKCIYNYAMNQNFWRLYCHLHYVTCQKEEQPYKGFTWMKFIQDYYMEPLRSIEKGSCITCPLLCQVCEQSTTQEIQTLNPAYEINDYNRKYFYKCIQKRQDQNIIIDPYQQIAKYCINDICDNLIQYQIYLK</sequence>
<dbReference type="Proteomes" id="UP000688137">
    <property type="component" value="Unassembled WGS sequence"/>
</dbReference>
<evidence type="ECO:0000313" key="1">
    <source>
        <dbReference type="EMBL" id="CAD8092884.1"/>
    </source>
</evidence>
<dbReference type="EMBL" id="CAJJDM010000094">
    <property type="protein sequence ID" value="CAD8092884.1"/>
    <property type="molecule type" value="Genomic_DNA"/>
</dbReference>
<protein>
    <submittedName>
        <fullName evidence="1">Uncharacterized protein</fullName>
    </submittedName>
</protein>
<dbReference type="AlphaFoldDB" id="A0A8S1NZC8"/>
<keyword evidence="2" id="KW-1185">Reference proteome</keyword>
<comment type="caution">
    <text evidence="1">The sequence shown here is derived from an EMBL/GenBank/DDBJ whole genome shotgun (WGS) entry which is preliminary data.</text>
</comment>
<accession>A0A8S1NZC8</accession>